<gene>
    <name evidence="19" type="ORF">Q8A57_09345</name>
</gene>
<dbReference type="Proteomes" id="UP001178354">
    <property type="component" value="Unassembled WGS sequence"/>
</dbReference>
<feature type="binding site" evidence="15">
    <location>
        <begin position="23"/>
        <end position="30"/>
    </location>
    <ligand>
        <name>ATP</name>
        <dbReference type="ChEBI" id="CHEBI:30616"/>
    </ligand>
</feature>
<evidence type="ECO:0000256" key="10">
    <source>
        <dbReference type="ARBA" id="ARBA00023235"/>
    </source>
</evidence>
<evidence type="ECO:0000256" key="1">
    <source>
        <dbReference type="ARBA" id="ARBA00022722"/>
    </source>
</evidence>
<reference evidence="19" key="1">
    <citation type="journal article" date="2010" name="Int. J. Syst. Evol. Microbiol.">
        <title>Porticoccus litoralis gen. nov., sp. nov., a gammaproteobacterium isolated from the Yellow Sea.</title>
        <authorList>
            <person name="Oh H.M."/>
            <person name="Kim H."/>
            <person name="Kim K.M."/>
            <person name="Min G.S."/>
            <person name="Cho J.C."/>
        </authorList>
    </citation>
    <scope>NUCLEOTIDE SEQUENCE</scope>
    <source>
        <strain evidence="19">DSM 25064</strain>
    </source>
</reference>
<evidence type="ECO:0000256" key="8">
    <source>
        <dbReference type="ARBA" id="ARBA00023125"/>
    </source>
</evidence>
<comment type="caution">
    <text evidence="19">The sequence shown here is derived from an EMBL/GenBank/DDBJ whole genome shotgun (WGS) entry which is preliminary data.</text>
</comment>
<dbReference type="PANTHER" id="PTHR11070">
    <property type="entry name" value="UVRD / RECB / PCRA DNA HELICASE FAMILY MEMBER"/>
    <property type="match status" value="1"/>
</dbReference>
<evidence type="ECO:0000256" key="16">
    <source>
        <dbReference type="SAM" id="MobiDB-lite"/>
    </source>
</evidence>
<keyword evidence="4 15" id="KW-0378">Hydrolase</keyword>
<keyword evidence="7 15" id="KW-0067">ATP-binding</keyword>
<evidence type="ECO:0000256" key="6">
    <source>
        <dbReference type="ARBA" id="ARBA00022839"/>
    </source>
</evidence>
<keyword evidence="5 15" id="KW-0347">Helicase</keyword>
<proteinExistence type="predicted"/>
<evidence type="ECO:0000256" key="3">
    <source>
        <dbReference type="ARBA" id="ARBA00022763"/>
    </source>
</evidence>
<dbReference type="InterPro" id="IPR014017">
    <property type="entry name" value="DNA_helicase_UvrD-like_C"/>
</dbReference>
<dbReference type="GO" id="GO:0033202">
    <property type="term" value="C:DNA helicase complex"/>
    <property type="evidence" value="ECO:0007669"/>
    <property type="project" value="TreeGrafter"/>
</dbReference>
<evidence type="ECO:0000256" key="13">
    <source>
        <dbReference type="ARBA" id="ARBA00034923"/>
    </source>
</evidence>
<evidence type="ECO:0000259" key="18">
    <source>
        <dbReference type="PROSITE" id="PS51217"/>
    </source>
</evidence>
<dbReference type="GO" id="GO:0043138">
    <property type="term" value="F:3'-5' DNA helicase activity"/>
    <property type="evidence" value="ECO:0007669"/>
    <property type="project" value="UniProtKB-EC"/>
</dbReference>
<keyword evidence="1" id="KW-0540">Nuclease</keyword>
<dbReference type="RefSeq" id="WP_305170835.1">
    <property type="nucleotide sequence ID" value="NZ_JAUUUU010000005.1"/>
</dbReference>
<evidence type="ECO:0000256" key="11">
    <source>
        <dbReference type="ARBA" id="ARBA00034617"/>
    </source>
</evidence>
<dbReference type="GO" id="GO:0005524">
    <property type="term" value="F:ATP binding"/>
    <property type="evidence" value="ECO:0007669"/>
    <property type="project" value="UniProtKB-UniRule"/>
</dbReference>
<feature type="domain" description="UvrD-like helicase C-terminal" evidence="18">
    <location>
        <begin position="503"/>
        <end position="777"/>
    </location>
</feature>
<accession>A0AAW8B6X4</accession>
<evidence type="ECO:0000256" key="7">
    <source>
        <dbReference type="ARBA" id="ARBA00022840"/>
    </source>
</evidence>
<dbReference type="EC" id="5.6.2.4" evidence="12"/>
<dbReference type="AlphaFoldDB" id="A0AAW8B6X4"/>
<dbReference type="PANTHER" id="PTHR11070:SF2">
    <property type="entry name" value="ATP-DEPENDENT DNA HELICASE SRS2"/>
    <property type="match status" value="1"/>
</dbReference>
<dbReference type="InterPro" id="IPR011335">
    <property type="entry name" value="Restrct_endonuc-II-like"/>
</dbReference>
<keyword evidence="8" id="KW-0238">DNA-binding</keyword>
<sequence length="1130" mass="126955">MTISDAEQRRIALDPNRSFAVAAPAGSGKTELLTQRVLRLLSTVDAPEEILCMTFTRKAAGEMRQRIIRALQQADQQVPDTSEHQRVTLELARTALDRDKALGWQLLQTPNRLRILTIDGFCLNLARQLPADSGFGDQVEPLDNPLPHYRQVIAELLLPALEQQSLLGTAVGTLLRHLDNDLNKLEQLLVELLQKREQWISPLLSARDAKAYLEQNLQVAIYEVLSSAHSKLVPFGSELASLADFAASQLPKEKQQSKIASCLGMTALPEGNGDRLEQWLGLCELLLTTSNQWRLSLNKNVGFPTDVDGDKSLAKARKDRMKALLSELREIPGLQDTLEDVRFLPYHTYPDNQWQALDALCQLLPTLAAALSLHFQQIKACDFTEITLAALRALGSEDDPSQLALRLDYQIKHILTDEFQDTSTAQFEILKQLTAGWQSNDGHSLFIVGDAMQSLYGFRNANVGLFLEARTQPIGQIQLEPLDLTVNFRSQAGIIQWINEHFPAVFPTEENIARGAVPYSPATAFHEAMSGSAVTLEAFLDYPDREAEAQRVVELVAEAKGENPDGSIAILVRNRTHLPEILSALRQAGHSWQASDIDPLASCMPVIDLMSLTRALLSPADRIAWLSILRAPWCGLDHHDLLYLATTIKGRSEQKGFPLLLSQLQSSAVLEQLSTAGRTIMQRVAPVLVEAWQQRQRKPLRCWIQGTWEALGGPVALGSVTELEQYQQYLDLLETHDHAGTVPDWQTFERDVQALYATPDENADPHLHVMTIHKAKGLEFDTVIIPGLNRKPRNEDPQLLLWQERVSKQGGSQLLIAPTAEIGQDKDSLYLHLDRERKLKTRQEIARVLYVGMTRAIKRLHLLCTMKTNDEPVKNSLLGSLWPAIADDFTSRSESMRWYQYQGDNGARKPLALKLTTLKRLPPSWTPPIPSRPQGDDLHGDNPSESLPSSAWQVEQDHAARHTGTVLHRILQQITLDGIERWSAQTVAERQPFWDIQLRQLGLCDTRGALSILQQAVINCIEDKKSHWIFDHSHPQSACEYALGYQDHKGNFRTAVIDRTFICEGSRWIIDYKTAQPHKGQTEAEFLQNQQEQYREQLSCYALLLEGSDDFPIQCALYFPLIQKLHICPG</sequence>
<comment type="catalytic activity">
    <reaction evidence="14">
        <text>ATP + H2O = ADP + phosphate + H(+)</text>
        <dbReference type="Rhea" id="RHEA:13065"/>
        <dbReference type="ChEBI" id="CHEBI:15377"/>
        <dbReference type="ChEBI" id="CHEBI:15378"/>
        <dbReference type="ChEBI" id="CHEBI:30616"/>
        <dbReference type="ChEBI" id="CHEBI:43474"/>
        <dbReference type="ChEBI" id="CHEBI:456216"/>
        <dbReference type="EC" id="5.6.2.4"/>
    </reaction>
</comment>
<dbReference type="PROSITE" id="PS51198">
    <property type="entry name" value="UVRD_HELICASE_ATP_BIND"/>
    <property type="match status" value="1"/>
</dbReference>
<keyword evidence="6" id="KW-0269">Exonuclease</keyword>
<evidence type="ECO:0000313" key="20">
    <source>
        <dbReference type="Proteomes" id="UP001178354"/>
    </source>
</evidence>
<dbReference type="InterPro" id="IPR027417">
    <property type="entry name" value="P-loop_NTPase"/>
</dbReference>
<feature type="region of interest" description="Disordered" evidence="16">
    <location>
        <begin position="922"/>
        <end position="949"/>
    </location>
</feature>
<dbReference type="Gene3D" id="3.40.50.300">
    <property type="entry name" value="P-loop containing nucleotide triphosphate hydrolases"/>
    <property type="match status" value="4"/>
</dbReference>
<feature type="domain" description="UvrD-like helicase ATP-binding" evidence="17">
    <location>
        <begin position="2"/>
        <end position="491"/>
    </location>
</feature>
<dbReference type="InterPro" id="IPR038726">
    <property type="entry name" value="PDDEXK_AddAB-type"/>
</dbReference>
<organism evidence="19 20">
    <name type="scientific">Porticoccus litoralis</name>
    <dbReference type="NCBI Taxonomy" id="434086"/>
    <lineage>
        <taxon>Bacteria</taxon>
        <taxon>Pseudomonadati</taxon>
        <taxon>Pseudomonadota</taxon>
        <taxon>Gammaproteobacteria</taxon>
        <taxon>Cellvibrionales</taxon>
        <taxon>Porticoccaceae</taxon>
        <taxon>Porticoccus</taxon>
    </lineage>
</organism>
<keyword evidence="10" id="KW-0413">Isomerase</keyword>
<evidence type="ECO:0000313" key="19">
    <source>
        <dbReference type="EMBL" id="MDP1521171.1"/>
    </source>
</evidence>
<dbReference type="Pfam" id="PF13361">
    <property type="entry name" value="UvrD_C"/>
    <property type="match status" value="1"/>
</dbReference>
<evidence type="ECO:0000256" key="15">
    <source>
        <dbReference type="PROSITE-ProRule" id="PRU00560"/>
    </source>
</evidence>
<evidence type="ECO:0000256" key="9">
    <source>
        <dbReference type="ARBA" id="ARBA00023204"/>
    </source>
</evidence>
<protein>
    <recommendedName>
        <fullName evidence="12">DNA 3'-5' helicase</fullName>
        <ecNumber evidence="12">5.6.2.4</ecNumber>
    </recommendedName>
    <alternativeName>
        <fullName evidence="13">DNA 3'-5' helicase II</fullName>
    </alternativeName>
</protein>
<evidence type="ECO:0000259" key="17">
    <source>
        <dbReference type="PROSITE" id="PS51198"/>
    </source>
</evidence>
<evidence type="ECO:0000256" key="14">
    <source>
        <dbReference type="ARBA" id="ARBA00048988"/>
    </source>
</evidence>
<dbReference type="SUPFAM" id="SSF52540">
    <property type="entry name" value="P-loop containing nucleoside triphosphate hydrolases"/>
    <property type="match status" value="1"/>
</dbReference>
<dbReference type="Gene3D" id="3.90.320.10">
    <property type="match status" value="1"/>
</dbReference>
<evidence type="ECO:0000256" key="12">
    <source>
        <dbReference type="ARBA" id="ARBA00034808"/>
    </source>
</evidence>
<keyword evidence="3" id="KW-0227">DNA damage</keyword>
<dbReference type="Pfam" id="PF12705">
    <property type="entry name" value="PDDEXK_1"/>
    <property type="match status" value="1"/>
</dbReference>
<dbReference type="InterPro" id="IPR000212">
    <property type="entry name" value="DNA_helicase_UvrD/REP"/>
</dbReference>
<dbReference type="GO" id="GO:0004527">
    <property type="term" value="F:exonuclease activity"/>
    <property type="evidence" value="ECO:0007669"/>
    <property type="project" value="UniProtKB-KW"/>
</dbReference>
<dbReference type="GO" id="GO:0000725">
    <property type="term" value="P:recombinational repair"/>
    <property type="evidence" value="ECO:0007669"/>
    <property type="project" value="TreeGrafter"/>
</dbReference>
<dbReference type="InterPro" id="IPR011604">
    <property type="entry name" value="PDDEXK-like_dom_sf"/>
</dbReference>
<dbReference type="SUPFAM" id="SSF52980">
    <property type="entry name" value="Restriction endonuclease-like"/>
    <property type="match status" value="1"/>
</dbReference>
<evidence type="ECO:0000256" key="2">
    <source>
        <dbReference type="ARBA" id="ARBA00022741"/>
    </source>
</evidence>
<evidence type="ECO:0000256" key="5">
    <source>
        <dbReference type="ARBA" id="ARBA00022806"/>
    </source>
</evidence>
<dbReference type="PROSITE" id="PS51217">
    <property type="entry name" value="UVRD_HELICASE_CTER"/>
    <property type="match status" value="1"/>
</dbReference>
<reference evidence="19" key="2">
    <citation type="submission" date="2023-08" db="EMBL/GenBank/DDBJ databases">
        <authorList>
            <person name="Luo J."/>
        </authorList>
    </citation>
    <scope>NUCLEOTIDE SEQUENCE</scope>
    <source>
        <strain evidence="19">DSM 25064</strain>
    </source>
</reference>
<evidence type="ECO:0000256" key="4">
    <source>
        <dbReference type="ARBA" id="ARBA00022801"/>
    </source>
</evidence>
<dbReference type="GO" id="GO:0005829">
    <property type="term" value="C:cytosol"/>
    <property type="evidence" value="ECO:0007669"/>
    <property type="project" value="TreeGrafter"/>
</dbReference>
<name>A0AAW8B6X4_9GAMM</name>
<dbReference type="InterPro" id="IPR014016">
    <property type="entry name" value="UvrD-like_ATP-bd"/>
</dbReference>
<dbReference type="GO" id="GO:0003677">
    <property type="term" value="F:DNA binding"/>
    <property type="evidence" value="ECO:0007669"/>
    <property type="project" value="UniProtKB-KW"/>
</dbReference>
<keyword evidence="2 15" id="KW-0547">Nucleotide-binding</keyword>
<dbReference type="Pfam" id="PF00580">
    <property type="entry name" value="UvrD-helicase"/>
    <property type="match status" value="1"/>
</dbReference>
<keyword evidence="9" id="KW-0234">DNA repair</keyword>
<keyword evidence="20" id="KW-1185">Reference proteome</keyword>
<dbReference type="EMBL" id="JAUUUU010000005">
    <property type="protein sequence ID" value="MDP1521171.1"/>
    <property type="molecule type" value="Genomic_DNA"/>
</dbReference>
<comment type="catalytic activity">
    <reaction evidence="11">
        <text>Couples ATP hydrolysis with the unwinding of duplex DNA by translocating in the 3'-5' direction.</text>
        <dbReference type="EC" id="5.6.2.4"/>
    </reaction>
</comment>